<dbReference type="PANTHER" id="PTHR43649">
    <property type="entry name" value="ARABINOSE-BINDING PROTEIN-RELATED"/>
    <property type="match status" value="1"/>
</dbReference>
<feature type="chain" id="PRO_5038728542" evidence="2">
    <location>
        <begin position="24"/>
        <end position="577"/>
    </location>
</feature>
<evidence type="ECO:0000256" key="1">
    <source>
        <dbReference type="SAM" id="MobiDB-lite"/>
    </source>
</evidence>
<feature type="signal peptide" evidence="2">
    <location>
        <begin position="1"/>
        <end position="23"/>
    </location>
</feature>
<dbReference type="PROSITE" id="PS51257">
    <property type="entry name" value="PROKAR_LIPOPROTEIN"/>
    <property type="match status" value="1"/>
</dbReference>
<keyword evidence="4" id="KW-1185">Reference proteome</keyword>
<feature type="compositionally biased region" description="Low complexity" evidence="1">
    <location>
        <begin position="30"/>
        <end position="51"/>
    </location>
</feature>
<feature type="region of interest" description="Disordered" evidence="1">
    <location>
        <begin position="30"/>
        <end position="63"/>
    </location>
</feature>
<evidence type="ECO:0000313" key="4">
    <source>
        <dbReference type="Proteomes" id="UP000198855"/>
    </source>
</evidence>
<name>A0A1I2GW07_9BACL</name>
<dbReference type="AlphaFoldDB" id="A0A1I2GW07"/>
<dbReference type="STRING" id="1045775.SAMN05216378_5466"/>
<dbReference type="OrthoDB" id="54751at2"/>
<dbReference type="RefSeq" id="WP_091189695.1">
    <property type="nucleotide sequence ID" value="NZ_FOMT01000006.1"/>
</dbReference>
<reference evidence="4" key="1">
    <citation type="submission" date="2016-10" db="EMBL/GenBank/DDBJ databases">
        <authorList>
            <person name="Varghese N."/>
            <person name="Submissions S."/>
        </authorList>
    </citation>
    <scope>NUCLEOTIDE SEQUENCE [LARGE SCALE GENOMIC DNA]</scope>
    <source>
        <strain evidence="4">CGMCC 1.10784</strain>
    </source>
</reference>
<dbReference type="InterPro" id="IPR006059">
    <property type="entry name" value="SBP"/>
</dbReference>
<dbReference type="Proteomes" id="UP000198855">
    <property type="component" value="Unassembled WGS sequence"/>
</dbReference>
<dbReference type="SUPFAM" id="SSF53850">
    <property type="entry name" value="Periplasmic binding protein-like II"/>
    <property type="match status" value="1"/>
</dbReference>
<evidence type="ECO:0000313" key="3">
    <source>
        <dbReference type="EMBL" id="SFF20806.1"/>
    </source>
</evidence>
<dbReference type="PANTHER" id="PTHR43649:SF12">
    <property type="entry name" value="DIACETYLCHITOBIOSE BINDING PROTEIN DASA"/>
    <property type="match status" value="1"/>
</dbReference>
<dbReference type="EMBL" id="FOMT01000006">
    <property type="protein sequence ID" value="SFF20806.1"/>
    <property type="molecule type" value="Genomic_DNA"/>
</dbReference>
<sequence>MSKTWKKGLTLMAASVMLTGVMAGCSSNNNGGSNSEASNNGGNSQAANATNEGASTEPTKAPLEPITYTMNTADEKLTWDTPITKLFTEKTGVSFKYDLIVGEETQKQDLWLASGDYPDIMAMGPQEIQKYKDGGALIPLNDLIDQYGPNIKEKFGEYFNLLKDEDGKIWSIYGVNKSREAKADASANFIVQYDVLKEAGYPQIKTLDQLYEILKAYKEKHPQIDGKDTIGFSGAMAGWQVNIEYNNPIISASGLPDHGNFRIDESGNVQYNPVTEDAKKYYSFLNKLYQNGLYDKEAFSQDDLSKKLAQGRVLAAYAPKWMVGNVETQFRQDGHPERQYAYLPLFFSEDTVDQTNTVVPTFAGSLQWVVTNSAKNPERFIQFVDYLFSDEGQILSQWGIEGTHYEVKDGKRTLLPAELEARKTDPDHGTKEGFTSNGTGSGAWFNVGDGAKLSDGDYATPLTKDYQLSVYDDMTKEVLAKYGKEVWADFLPPAVVVPGYLWQVSPPENISLQAKKIEEAWKKYLPKLIMAKSPTDFDSSWDGMKSTMEKAGLKDVNDAYTKLWADFNAKFKATIGE</sequence>
<accession>A0A1I2GW07</accession>
<evidence type="ECO:0000256" key="2">
    <source>
        <dbReference type="SAM" id="SignalP"/>
    </source>
</evidence>
<dbReference type="Pfam" id="PF01547">
    <property type="entry name" value="SBP_bac_1"/>
    <property type="match status" value="1"/>
</dbReference>
<protein>
    <submittedName>
        <fullName evidence="3">Putative aldouronate transport system substrate-binding protein</fullName>
    </submittedName>
</protein>
<dbReference type="Gene3D" id="3.40.190.10">
    <property type="entry name" value="Periplasmic binding protein-like II"/>
    <property type="match status" value="2"/>
</dbReference>
<keyword evidence="2" id="KW-0732">Signal</keyword>
<gene>
    <name evidence="3" type="ORF">SAMN05216378_5466</name>
</gene>
<proteinExistence type="predicted"/>
<dbReference type="InterPro" id="IPR050490">
    <property type="entry name" value="Bact_solute-bd_prot1"/>
</dbReference>
<organism evidence="3 4">
    <name type="scientific">Paenibacillus catalpae</name>
    <dbReference type="NCBI Taxonomy" id="1045775"/>
    <lineage>
        <taxon>Bacteria</taxon>
        <taxon>Bacillati</taxon>
        <taxon>Bacillota</taxon>
        <taxon>Bacilli</taxon>
        <taxon>Bacillales</taxon>
        <taxon>Paenibacillaceae</taxon>
        <taxon>Paenibacillus</taxon>
    </lineage>
</organism>